<protein>
    <submittedName>
        <fullName evidence="1">RloB domain-containing protein</fullName>
    </submittedName>
</protein>
<proteinExistence type="predicted"/>
<gene>
    <name evidence="1" type="ORF">F0L74_20545</name>
</gene>
<name>A0A5B2VJA3_9BACT</name>
<dbReference type="InterPro" id="IPR025591">
    <property type="entry name" value="RloB"/>
</dbReference>
<accession>A0A5B2VJA3</accession>
<reference evidence="1 2" key="1">
    <citation type="submission" date="2019-09" db="EMBL/GenBank/DDBJ databases">
        <title>Chitinophaga ginsengihumi sp. nov., isolated from soil of ginseng rhizosphere.</title>
        <authorList>
            <person name="Lee J."/>
        </authorList>
    </citation>
    <scope>NUCLEOTIDE SEQUENCE [LARGE SCALE GENOMIC DNA]</scope>
    <source>
        <strain evidence="1 2">BN140078</strain>
    </source>
</reference>
<dbReference type="RefSeq" id="WP_149839795.1">
    <property type="nucleotide sequence ID" value="NZ_VUOC01000004.1"/>
</dbReference>
<reference evidence="1 2" key="2">
    <citation type="submission" date="2019-09" db="EMBL/GenBank/DDBJ databases">
        <authorList>
            <person name="Jin C."/>
        </authorList>
    </citation>
    <scope>NUCLEOTIDE SEQUENCE [LARGE SCALE GENOMIC DNA]</scope>
    <source>
        <strain evidence="1 2">BN140078</strain>
    </source>
</reference>
<dbReference type="Proteomes" id="UP000324611">
    <property type="component" value="Unassembled WGS sequence"/>
</dbReference>
<comment type="caution">
    <text evidence="1">The sequence shown here is derived from an EMBL/GenBank/DDBJ whole genome shotgun (WGS) entry which is preliminary data.</text>
</comment>
<organism evidence="1 2">
    <name type="scientific">Chitinophaga agrisoli</name>
    <dbReference type="NCBI Taxonomy" id="2607653"/>
    <lineage>
        <taxon>Bacteria</taxon>
        <taxon>Pseudomonadati</taxon>
        <taxon>Bacteroidota</taxon>
        <taxon>Chitinophagia</taxon>
        <taxon>Chitinophagales</taxon>
        <taxon>Chitinophagaceae</taxon>
        <taxon>Chitinophaga</taxon>
    </lineage>
</organism>
<evidence type="ECO:0000313" key="1">
    <source>
        <dbReference type="EMBL" id="KAA2238616.1"/>
    </source>
</evidence>
<dbReference type="EMBL" id="VUOC01000004">
    <property type="protein sequence ID" value="KAA2238616.1"/>
    <property type="molecule type" value="Genomic_DNA"/>
</dbReference>
<dbReference type="AlphaFoldDB" id="A0A5B2VJA3"/>
<evidence type="ECO:0000313" key="2">
    <source>
        <dbReference type="Proteomes" id="UP000324611"/>
    </source>
</evidence>
<keyword evidence="2" id="KW-1185">Reference proteome</keyword>
<dbReference type="Pfam" id="PF13707">
    <property type="entry name" value="RloB"/>
    <property type="match status" value="1"/>
</dbReference>
<sequence>MARVTLTQQHRNTVAIVGDGQTERIYFSDVRDTDRPANLSIFPDYPRKIGHYKGVLDRALALQETYDRVYALVDLDKVIQDGQQACYARDKAAAEAAGVIVLENNPCFETWLLLHFMHTGRSFTSCKEVCTQLRAKCRIPNYEKSERFLRNARLYGAYKELLATQAIPNARKLEKSRAVQGPLYPRAETFRFFQWYLEMGK</sequence>